<evidence type="ECO:0008006" key="4">
    <source>
        <dbReference type="Google" id="ProtNLM"/>
    </source>
</evidence>
<sequence length="677" mass="75786" precursor="true">MRLPLLLASCLFVPLIPLSTQTANAETAVKLTASVDSLANTLTDRWTLSDTGIAWRVKDQHEDHLEFSGEQVSGIIYYGSDEKENLSLQRKIVWPMLRTIPNDTHASLIHDFPLSVSPMITVNGKATNQERVRGIQFDGVLTITSKIDDNVRLSRTLAPSPTAPIIVERFTITNMGTEQVYVGISALDYRVKTPEKEGVYGAYIITARNDRTGMFKLAVGESVTSFVQFKATKQGQQAGYNSSDELVARQAYVSSLKNDLQLETPDPVLNKMFDFAKLRSAESIFRTKGGLMHAPGGGRYYAAIWANDQAEYIDPFFPFLGNKTGNESAINSFRHFARYMNDDFNPIPSSIIAEGDDIWNGAGDRGDCAMIAYGASRFALAYGDRDQAKQLLPLIDWCLDFSFTKMSELGIIASDSDELEGRFPAGEFNLSTNMLTYGALISSVHLNQELGREAVARRYQKQAEKLLHSIESYFGAKVQGYDTYRYYEGNDKLRAWIALPLTMGIFDRKQGTLDALLSPLLWSADGIYSEAGNETFWDRATLYAFRGIFSAAETDTAMRYFKYYSRKRLLGEHVPYAVEAWPEGSQRHLSAESALYARVVTEGVFGIEPTGFKRFNLAPYLPTTWNVMCLNHIRAFANDFNVCVERKTTDFEVRITTAEGKVQTIYWAGDKPFSVSL</sequence>
<keyword evidence="1" id="KW-0732">Signal</keyword>
<reference evidence="2 3" key="1">
    <citation type="submission" date="2007-08" db="EMBL/GenBank/DDBJ databases">
        <title>Complete sequence of Shewanella sediminis HAW-EB3.</title>
        <authorList>
            <consortium name="US DOE Joint Genome Institute"/>
            <person name="Copeland A."/>
            <person name="Lucas S."/>
            <person name="Lapidus A."/>
            <person name="Barry K."/>
            <person name="Glavina del Rio T."/>
            <person name="Dalin E."/>
            <person name="Tice H."/>
            <person name="Pitluck S."/>
            <person name="Chertkov O."/>
            <person name="Brettin T."/>
            <person name="Bruce D."/>
            <person name="Detter J.C."/>
            <person name="Han C."/>
            <person name="Schmutz J."/>
            <person name="Larimer F."/>
            <person name="Land M."/>
            <person name="Hauser L."/>
            <person name="Kyrpides N."/>
            <person name="Kim E."/>
            <person name="Zhao J.-S."/>
            <person name="Richardson P."/>
        </authorList>
    </citation>
    <scope>NUCLEOTIDE SEQUENCE [LARGE SCALE GENOMIC DNA]</scope>
    <source>
        <strain evidence="2 3">HAW-EB3</strain>
    </source>
</reference>
<dbReference type="RefSeq" id="WP_012142687.1">
    <property type="nucleotide sequence ID" value="NC_009831.1"/>
</dbReference>
<gene>
    <name evidence="2" type="ordered locus">Ssed_2343</name>
</gene>
<dbReference type="EMBL" id="CP000821">
    <property type="protein sequence ID" value="ABV36952.1"/>
    <property type="molecule type" value="Genomic_DNA"/>
</dbReference>
<dbReference type="HOGENOM" id="CLU_408228_0_0_6"/>
<feature type="chain" id="PRO_5002722394" description="Alpha-L-rhamnosidase six-hairpin glycosidase domain-containing protein" evidence="1">
    <location>
        <begin position="26"/>
        <end position="677"/>
    </location>
</feature>
<dbReference type="KEGG" id="sse:Ssed_2343"/>
<dbReference type="InterPro" id="IPR008928">
    <property type="entry name" value="6-hairpin_glycosidase_sf"/>
</dbReference>
<protein>
    <recommendedName>
        <fullName evidence="4">Alpha-L-rhamnosidase six-hairpin glycosidase domain-containing protein</fullName>
    </recommendedName>
</protein>
<dbReference type="STRING" id="425104.Ssed_2343"/>
<evidence type="ECO:0000313" key="3">
    <source>
        <dbReference type="Proteomes" id="UP000002015"/>
    </source>
</evidence>
<dbReference type="AlphaFoldDB" id="A8FVS9"/>
<proteinExistence type="predicted"/>
<dbReference type="InterPro" id="IPR012341">
    <property type="entry name" value="6hp_glycosidase-like_sf"/>
</dbReference>
<name>A8FVS9_SHESH</name>
<evidence type="ECO:0000313" key="2">
    <source>
        <dbReference type="EMBL" id="ABV36952.1"/>
    </source>
</evidence>
<evidence type="ECO:0000256" key="1">
    <source>
        <dbReference type="SAM" id="SignalP"/>
    </source>
</evidence>
<dbReference type="GO" id="GO:0005975">
    <property type="term" value="P:carbohydrate metabolic process"/>
    <property type="evidence" value="ECO:0007669"/>
    <property type="project" value="InterPro"/>
</dbReference>
<organism evidence="2 3">
    <name type="scientific">Shewanella sediminis (strain HAW-EB3)</name>
    <dbReference type="NCBI Taxonomy" id="425104"/>
    <lineage>
        <taxon>Bacteria</taxon>
        <taxon>Pseudomonadati</taxon>
        <taxon>Pseudomonadota</taxon>
        <taxon>Gammaproteobacteria</taxon>
        <taxon>Alteromonadales</taxon>
        <taxon>Shewanellaceae</taxon>
        <taxon>Shewanella</taxon>
    </lineage>
</organism>
<feature type="signal peptide" evidence="1">
    <location>
        <begin position="1"/>
        <end position="25"/>
    </location>
</feature>
<dbReference type="Gene3D" id="1.50.10.10">
    <property type="match status" value="1"/>
</dbReference>
<keyword evidence="3" id="KW-1185">Reference proteome</keyword>
<dbReference type="eggNOG" id="COG3408">
    <property type="taxonomic scope" value="Bacteria"/>
</dbReference>
<dbReference type="Proteomes" id="UP000002015">
    <property type="component" value="Chromosome"/>
</dbReference>
<dbReference type="SUPFAM" id="SSF48208">
    <property type="entry name" value="Six-hairpin glycosidases"/>
    <property type="match status" value="1"/>
</dbReference>
<accession>A8FVS9</accession>